<feature type="region of interest" description="Disordered" evidence="2">
    <location>
        <begin position="471"/>
        <end position="512"/>
    </location>
</feature>
<feature type="compositionally biased region" description="Pro residues" evidence="2">
    <location>
        <begin position="60"/>
        <end position="72"/>
    </location>
</feature>
<dbReference type="EMBL" id="BKCJ010000133">
    <property type="protein sequence ID" value="GEU30166.1"/>
    <property type="molecule type" value="Genomic_DNA"/>
</dbReference>
<feature type="region of interest" description="Disordered" evidence="2">
    <location>
        <begin position="54"/>
        <end position="168"/>
    </location>
</feature>
<evidence type="ECO:0000259" key="3">
    <source>
        <dbReference type="PROSITE" id="PS50158"/>
    </source>
</evidence>
<feature type="compositionally biased region" description="Acidic residues" evidence="2">
    <location>
        <begin position="121"/>
        <end position="154"/>
    </location>
</feature>
<feature type="domain" description="CCHC-type" evidence="3">
    <location>
        <begin position="535"/>
        <end position="551"/>
    </location>
</feature>
<organism evidence="4">
    <name type="scientific">Tanacetum cinerariifolium</name>
    <name type="common">Dalmatian daisy</name>
    <name type="synonym">Chrysanthemum cinerariifolium</name>
    <dbReference type="NCBI Taxonomy" id="118510"/>
    <lineage>
        <taxon>Eukaryota</taxon>
        <taxon>Viridiplantae</taxon>
        <taxon>Streptophyta</taxon>
        <taxon>Embryophyta</taxon>
        <taxon>Tracheophyta</taxon>
        <taxon>Spermatophyta</taxon>
        <taxon>Magnoliopsida</taxon>
        <taxon>eudicotyledons</taxon>
        <taxon>Gunneridae</taxon>
        <taxon>Pentapetalae</taxon>
        <taxon>asterids</taxon>
        <taxon>campanulids</taxon>
        <taxon>Asterales</taxon>
        <taxon>Asteraceae</taxon>
        <taxon>Asteroideae</taxon>
        <taxon>Anthemideae</taxon>
        <taxon>Anthemidinae</taxon>
        <taxon>Tanacetum</taxon>
    </lineage>
</organism>
<evidence type="ECO:0000256" key="1">
    <source>
        <dbReference type="PROSITE-ProRule" id="PRU00047"/>
    </source>
</evidence>
<evidence type="ECO:0000256" key="2">
    <source>
        <dbReference type="SAM" id="MobiDB-lite"/>
    </source>
</evidence>
<dbReference type="AlphaFoldDB" id="A0A6L2J056"/>
<feature type="compositionally biased region" description="Basic and acidic residues" evidence="2">
    <location>
        <begin position="471"/>
        <end position="481"/>
    </location>
</feature>
<feature type="compositionally biased region" description="Low complexity" evidence="2">
    <location>
        <begin position="483"/>
        <end position="493"/>
    </location>
</feature>
<protein>
    <recommendedName>
        <fullName evidence="3">CCHC-type domain-containing protein</fullName>
    </recommendedName>
</protein>
<proteinExistence type="predicted"/>
<name>A0A6L2J056_TANCI</name>
<gene>
    <name evidence="4" type="ORF">Tci_002144</name>
</gene>
<dbReference type="GO" id="GO:0003676">
    <property type="term" value="F:nucleic acid binding"/>
    <property type="evidence" value="ECO:0007669"/>
    <property type="project" value="InterPro"/>
</dbReference>
<keyword evidence="1" id="KW-0863">Zinc-finger</keyword>
<dbReference type="PROSITE" id="PS50158">
    <property type="entry name" value="ZF_CCHC"/>
    <property type="match status" value="1"/>
</dbReference>
<comment type="caution">
    <text evidence="4">The sequence shown here is derived from an EMBL/GenBank/DDBJ whole genome shotgun (WGS) entry which is preliminary data.</text>
</comment>
<feature type="compositionally biased region" description="Basic and acidic residues" evidence="2">
    <location>
        <begin position="78"/>
        <end position="90"/>
    </location>
</feature>
<evidence type="ECO:0000313" key="4">
    <source>
        <dbReference type="EMBL" id="GEU30166.1"/>
    </source>
</evidence>
<keyword evidence="1" id="KW-0862">Zinc</keyword>
<accession>A0A6L2J056</accession>
<dbReference type="InterPro" id="IPR001878">
    <property type="entry name" value="Znf_CCHC"/>
</dbReference>
<keyword evidence="1" id="KW-0479">Metal-binding</keyword>
<reference evidence="4" key="1">
    <citation type="journal article" date="2019" name="Sci. Rep.">
        <title>Draft genome of Tanacetum cinerariifolium, the natural source of mosquito coil.</title>
        <authorList>
            <person name="Yamashiro T."/>
            <person name="Shiraishi A."/>
            <person name="Satake H."/>
            <person name="Nakayama K."/>
        </authorList>
    </citation>
    <scope>NUCLEOTIDE SEQUENCE</scope>
</reference>
<sequence>MSDSKDSTVTYTVVSSPFGGLSDIRSPRDDGLPMMPKDPYAYVVAAFQAPPSPDYVSGPEHPPLPEFVPEPVYPEFMPSKDEVFPAEEKPLSSAVSPTAESPGYIADFDPEEDPADYHVDEGDDDNDDDGSFDDDDNVEEDEDEDEDEEEEEEEHPAPVDSLPPPPVHCVRDMRSMRVLLLQLLDPLKVLEWIMVLLLLWMMRSDVTPERDVGYGITNTWDEMLMGMPWEPATDDTELGQHMTDFTTTVRQDTDEIYGRLDDAQDDRALICGRVNMLYKDRCDHARTARLMKTKTRLSRQAWVQSMDVNDLARSEVMELHTQMVAQHSEIVKLRAADRRRQAQFIEALKLLKTSQNSEDNHDSGISVRRQAPPGRECTYQDFMKCKPLYFKGTEGVVKLTQWLQSTFSRTGIVVCSNVPEESDKVERHVSGLLDVIHGSVVVSRPKTMQEVIEMANELMDKKNNNFAERQAENKQKFDDTSKNNQNQQQQQQQHNKRQNIGMTYTAGSNDKKPYGGSKPLCPKCNYHHDGQCAPKCYKCNRVGRLARDCRSAASTNTANNQMGTGIVQKPTCFECGA</sequence>
<dbReference type="GO" id="GO:0008270">
    <property type="term" value="F:zinc ion binding"/>
    <property type="evidence" value="ECO:0007669"/>
    <property type="project" value="UniProtKB-KW"/>
</dbReference>